<dbReference type="Pfam" id="PF09307">
    <property type="entry name" value="MHC2-interact"/>
    <property type="match status" value="1"/>
</dbReference>
<reference evidence="11" key="1">
    <citation type="submission" date="2018-12" db="EMBL/GenBank/DDBJ databases">
        <authorList>
            <person name="Yazar S."/>
        </authorList>
    </citation>
    <scope>NUCLEOTIDE SEQUENCE [LARGE SCALE GENOMIC DNA]</scope>
</reference>
<dbReference type="GO" id="GO:0002906">
    <property type="term" value="P:negative regulation of mature B cell apoptotic process"/>
    <property type="evidence" value="ECO:0007669"/>
    <property type="project" value="Ensembl"/>
</dbReference>
<dbReference type="PROSITE" id="PS51162">
    <property type="entry name" value="THYROGLOBULIN_1_2"/>
    <property type="match status" value="1"/>
</dbReference>
<accession>A0A4X2KLA6</accession>
<dbReference type="Gene3D" id="4.10.800.10">
    <property type="entry name" value="Thyroglobulin type-1"/>
    <property type="match status" value="1"/>
</dbReference>
<dbReference type="GO" id="GO:0005794">
    <property type="term" value="C:Golgi apparatus"/>
    <property type="evidence" value="ECO:0007669"/>
    <property type="project" value="Ensembl"/>
</dbReference>
<dbReference type="OrthoDB" id="406800at2759"/>
<dbReference type="InterPro" id="IPR015386">
    <property type="entry name" value="MHC_II-assoc_invar/CLIP_MHC-bd"/>
</dbReference>
<dbReference type="GO" id="GO:0006886">
    <property type="term" value="P:intracellular protein transport"/>
    <property type="evidence" value="ECO:0007669"/>
    <property type="project" value="Ensembl"/>
</dbReference>
<dbReference type="InterPro" id="IPR036857">
    <property type="entry name" value="Thyroglobulin_1_sf"/>
</dbReference>
<dbReference type="Gene3D" id="1.10.870.10">
    <property type="entry name" value="MHC class II-associated invariant chain, trimerisation domain"/>
    <property type="match status" value="1"/>
</dbReference>
<dbReference type="GO" id="GO:0031394">
    <property type="term" value="P:positive regulation of prostaglandin biosynthetic process"/>
    <property type="evidence" value="ECO:0007669"/>
    <property type="project" value="Ensembl"/>
</dbReference>
<proteinExistence type="predicted"/>
<dbReference type="GO" id="GO:0001516">
    <property type="term" value="P:prostaglandin biosynthetic process"/>
    <property type="evidence" value="ECO:0007669"/>
    <property type="project" value="Ensembl"/>
</dbReference>
<dbReference type="GO" id="GO:0002606">
    <property type="term" value="P:positive regulation of dendritic cell antigen processing and presentation"/>
    <property type="evidence" value="ECO:0007669"/>
    <property type="project" value="Ensembl"/>
</dbReference>
<dbReference type="GO" id="GO:2000343">
    <property type="term" value="P:positive regulation of chemokine (C-X-C motif) ligand 2 production"/>
    <property type="evidence" value="ECO:0007669"/>
    <property type="project" value="Ensembl"/>
</dbReference>
<dbReference type="Ensembl" id="ENSVURT00010011285.1">
    <property type="protein sequence ID" value="ENSVURP00010009957.1"/>
    <property type="gene ID" value="ENSVURG00010007697.1"/>
</dbReference>
<dbReference type="GO" id="GO:0005771">
    <property type="term" value="C:multivesicular body"/>
    <property type="evidence" value="ECO:0007669"/>
    <property type="project" value="Ensembl"/>
</dbReference>
<dbReference type="PRINTS" id="PR01990">
    <property type="entry name" value="CD74ANTIGEN"/>
</dbReference>
<dbReference type="GO" id="GO:0045582">
    <property type="term" value="P:positive regulation of T cell differentiation"/>
    <property type="evidence" value="ECO:0007669"/>
    <property type="project" value="Ensembl"/>
</dbReference>
<keyword evidence="3 5" id="KW-1015">Disulfide bond</keyword>
<dbReference type="GO" id="GO:0019886">
    <property type="term" value="P:antigen processing and presentation of exogenous peptide antigen via MHC class II"/>
    <property type="evidence" value="ECO:0007669"/>
    <property type="project" value="Ensembl"/>
</dbReference>
<dbReference type="GO" id="GO:0005783">
    <property type="term" value="C:endoplasmic reticulum"/>
    <property type="evidence" value="ECO:0007669"/>
    <property type="project" value="Ensembl"/>
</dbReference>
<dbReference type="GO" id="GO:0030890">
    <property type="term" value="P:positive regulation of B cell proliferation"/>
    <property type="evidence" value="ECO:0007669"/>
    <property type="project" value="Ensembl"/>
</dbReference>
<dbReference type="GO" id="GO:0045060">
    <property type="term" value="P:negative thymic T cell selection"/>
    <property type="evidence" value="ECO:0007669"/>
    <property type="project" value="Ensembl"/>
</dbReference>
<evidence type="ECO:0000313" key="10">
    <source>
        <dbReference type="Ensembl" id="ENSVURP00010009957.1"/>
    </source>
</evidence>
<evidence type="ECO:0000259" key="9">
    <source>
        <dbReference type="PROSITE" id="PS51162"/>
    </source>
</evidence>
<dbReference type="GO" id="GO:0043123">
    <property type="term" value="P:positive regulation of canonical NF-kappaB signal transduction"/>
    <property type="evidence" value="ECO:0007669"/>
    <property type="project" value="Ensembl"/>
</dbReference>
<dbReference type="GO" id="GO:0048146">
    <property type="term" value="P:positive regulation of fibroblast proliferation"/>
    <property type="evidence" value="ECO:0007669"/>
    <property type="project" value="Ensembl"/>
</dbReference>
<dbReference type="GO" id="GO:0005634">
    <property type="term" value="C:nucleus"/>
    <property type="evidence" value="ECO:0007669"/>
    <property type="project" value="Ensembl"/>
</dbReference>
<dbReference type="GO" id="GO:0030336">
    <property type="term" value="P:negative regulation of cell migration"/>
    <property type="evidence" value="ECO:0007669"/>
    <property type="project" value="Ensembl"/>
</dbReference>
<evidence type="ECO:0000256" key="6">
    <source>
        <dbReference type="PROSITE-ProRule" id="PRU00500"/>
    </source>
</evidence>
<dbReference type="GO" id="GO:0016064">
    <property type="term" value="P:immunoglobulin mediated immune response"/>
    <property type="evidence" value="ECO:0007669"/>
    <property type="project" value="Ensembl"/>
</dbReference>
<dbReference type="GO" id="GO:0035692">
    <property type="term" value="C:macrophage migration inhibitory factor receptor complex"/>
    <property type="evidence" value="ECO:0007669"/>
    <property type="project" value="Ensembl"/>
</dbReference>
<dbReference type="Pfam" id="PF08831">
    <property type="entry name" value="MHCassoc_trimer"/>
    <property type="match status" value="1"/>
</dbReference>
<dbReference type="GO" id="GO:0002792">
    <property type="term" value="P:negative regulation of peptide secretion"/>
    <property type="evidence" value="ECO:0007669"/>
    <property type="project" value="Ensembl"/>
</dbReference>
<dbReference type="GeneID" id="114027664"/>
<dbReference type="GO" id="GO:0032755">
    <property type="term" value="P:positive regulation of interleukin-6 production"/>
    <property type="evidence" value="ECO:0007669"/>
    <property type="project" value="Ensembl"/>
</dbReference>
<dbReference type="GO" id="GO:0045059">
    <property type="term" value="P:positive thymic T cell selection"/>
    <property type="evidence" value="ECO:0007669"/>
    <property type="project" value="Ensembl"/>
</dbReference>
<feature type="disulfide bond" evidence="5">
    <location>
        <begin position="236"/>
        <end position="255"/>
    </location>
</feature>
<dbReference type="GO" id="GO:1902166">
    <property type="term" value="P:negative regulation of intrinsic apoptotic signaling pathway in response to DNA damage by p53 class mediator"/>
    <property type="evidence" value="ECO:0007669"/>
    <property type="project" value="Ensembl"/>
</dbReference>
<dbReference type="CTD" id="972"/>
<dbReference type="GO" id="GO:0046598">
    <property type="term" value="P:positive regulation of viral entry into host cell"/>
    <property type="evidence" value="ECO:0007669"/>
    <property type="project" value="Ensembl"/>
</dbReference>
<dbReference type="GO" id="GO:0045581">
    <property type="term" value="P:negative regulation of T cell differentiation"/>
    <property type="evidence" value="ECO:0007669"/>
    <property type="project" value="Ensembl"/>
</dbReference>
<dbReference type="PIRSF" id="PIRSF001992">
    <property type="entry name" value="CD74_antigen"/>
    <property type="match status" value="1"/>
</dbReference>
<evidence type="ECO:0000256" key="7">
    <source>
        <dbReference type="SAM" id="MobiDB-lite"/>
    </source>
</evidence>
<dbReference type="AlphaFoldDB" id="A0A4X2KLA6"/>
<reference evidence="10" key="2">
    <citation type="submission" date="2025-08" db="UniProtKB">
        <authorList>
            <consortium name="Ensembl"/>
        </authorList>
    </citation>
    <scope>IDENTIFICATION</scope>
</reference>
<dbReference type="InterPro" id="IPR022339">
    <property type="entry name" value="MHC_II-assoc_invar_chain"/>
</dbReference>
<evidence type="ECO:0000256" key="5">
    <source>
        <dbReference type="PIRSR" id="PIRSR001992-1"/>
    </source>
</evidence>
<dbReference type="PANTHER" id="PTHR14093:SF17">
    <property type="entry name" value="HLA CLASS II HISTOCOMPATIBILITY ANTIGEN GAMMA CHAIN"/>
    <property type="match status" value="1"/>
</dbReference>
<dbReference type="GO" id="GO:0035693">
    <property type="term" value="C:NOS2-CD74 complex"/>
    <property type="evidence" value="ECO:0007669"/>
    <property type="project" value="Ensembl"/>
</dbReference>
<dbReference type="GO" id="GO:0042609">
    <property type="term" value="F:CD4 receptor binding"/>
    <property type="evidence" value="ECO:0007669"/>
    <property type="project" value="Ensembl"/>
</dbReference>
<dbReference type="GO" id="GO:0009897">
    <property type="term" value="C:external side of plasma membrane"/>
    <property type="evidence" value="ECO:0007669"/>
    <property type="project" value="Ensembl"/>
</dbReference>
<gene>
    <name evidence="10" type="primary">CD74</name>
</gene>
<feature type="disulfide bond" evidence="5 6">
    <location>
        <begin position="197"/>
        <end position="216"/>
    </location>
</feature>
<dbReference type="InterPro" id="IPR043530">
    <property type="entry name" value="CD74_antigen"/>
</dbReference>
<dbReference type="SUPFAM" id="SSF57610">
    <property type="entry name" value="Thyroglobulin type-1 domain"/>
    <property type="match status" value="1"/>
</dbReference>
<dbReference type="InterPro" id="IPR036613">
    <property type="entry name" value="MHCII_invariant_trimer_sf"/>
</dbReference>
<comment type="caution">
    <text evidence="6">Lacks conserved residue(s) required for the propagation of feature annotation.</text>
</comment>
<dbReference type="SMART" id="SM00211">
    <property type="entry name" value="TY"/>
    <property type="match status" value="1"/>
</dbReference>
<dbReference type="GO" id="GO:0005576">
    <property type="term" value="C:extracellular region"/>
    <property type="evidence" value="ECO:0007669"/>
    <property type="project" value="UniProtKB-SubCell"/>
</dbReference>
<organism evidence="10 11">
    <name type="scientific">Vombatus ursinus</name>
    <name type="common">Common wombat</name>
    <dbReference type="NCBI Taxonomy" id="29139"/>
    <lineage>
        <taxon>Eukaryota</taxon>
        <taxon>Metazoa</taxon>
        <taxon>Chordata</taxon>
        <taxon>Craniata</taxon>
        <taxon>Vertebrata</taxon>
        <taxon>Euteleostomi</taxon>
        <taxon>Mammalia</taxon>
        <taxon>Metatheria</taxon>
        <taxon>Diprotodontia</taxon>
        <taxon>Vombatidae</taxon>
        <taxon>Vombatus</taxon>
    </lineage>
</organism>
<feature type="region of interest" description="Disordered" evidence="7">
    <location>
        <begin position="1"/>
        <end position="23"/>
    </location>
</feature>
<keyword evidence="11" id="KW-1185">Reference proteome</keyword>
<dbReference type="PROSITE" id="PS00484">
    <property type="entry name" value="THYROGLOBULIN_1_1"/>
    <property type="match status" value="1"/>
</dbReference>
<dbReference type="STRING" id="29139.ENSVURP00010009957"/>
<dbReference type="GO" id="GO:0042658">
    <property type="term" value="F:MHC class II protein binding, via antigen binding groove"/>
    <property type="evidence" value="ECO:0007669"/>
    <property type="project" value="Ensembl"/>
</dbReference>
<dbReference type="Pfam" id="PF00086">
    <property type="entry name" value="Thyroglobulin_1"/>
    <property type="match status" value="1"/>
</dbReference>
<dbReference type="InterPro" id="IPR000716">
    <property type="entry name" value="Thyroglobulin_1"/>
</dbReference>
<keyword evidence="8" id="KW-0472">Membrane</keyword>
<dbReference type="GO" id="GO:0043518">
    <property type="term" value="P:negative regulation of DNA damage response, signal transduction by p53 class mediator"/>
    <property type="evidence" value="ECO:0007669"/>
    <property type="project" value="Ensembl"/>
</dbReference>
<dbReference type="GO" id="GO:0002286">
    <property type="term" value="P:T cell activation involved in immune response"/>
    <property type="evidence" value="ECO:0007669"/>
    <property type="project" value="TreeGrafter"/>
</dbReference>
<dbReference type="InterPro" id="IPR052001">
    <property type="entry name" value="MHC-II_Gamma/Thyroglobulin"/>
</dbReference>
<reference evidence="10" key="3">
    <citation type="submission" date="2025-09" db="UniProtKB">
        <authorList>
            <consortium name="Ensembl"/>
        </authorList>
    </citation>
    <scope>IDENTIFICATION</scope>
</reference>
<dbReference type="GO" id="GO:0060907">
    <property type="term" value="P:positive regulation of macrophage cytokine production"/>
    <property type="evidence" value="ECO:0007669"/>
    <property type="project" value="Ensembl"/>
</dbReference>
<dbReference type="GO" id="GO:0035691">
    <property type="term" value="P:macrophage migration inhibitory factor signaling pathway"/>
    <property type="evidence" value="ECO:0007669"/>
    <property type="project" value="Ensembl"/>
</dbReference>
<dbReference type="GO" id="GO:0070374">
    <property type="term" value="P:positive regulation of ERK1 and ERK2 cascade"/>
    <property type="evidence" value="ECO:0007669"/>
    <property type="project" value="Ensembl"/>
</dbReference>
<dbReference type="Proteomes" id="UP000314987">
    <property type="component" value="Unassembled WGS sequence"/>
</dbReference>
<feature type="domain" description="Thyroglobulin type-1" evidence="9">
    <location>
        <begin position="194"/>
        <end position="255"/>
    </location>
</feature>
<dbReference type="OMA" id="HHNCSEP"/>
<dbReference type="GO" id="GO:2000448">
    <property type="term" value="P:positive regulation of macrophage migration inhibitory factor signaling pathway"/>
    <property type="evidence" value="ECO:0007669"/>
    <property type="project" value="Ensembl"/>
</dbReference>
<keyword evidence="2" id="KW-0964">Secreted</keyword>
<dbReference type="GO" id="GO:0090023">
    <property type="term" value="P:positive regulation of neutrophil chemotaxis"/>
    <property type="evidence" value="ECO:0007669"/>
    <property type="project" value="Ensembl"/>
</dbReference>
<dbReference type="GO" id="GO:0042613">
    <property type="term" value="C:MHC class II protein complex"/>
    <property type="evidence" value="ECO:0007669"/>
    <property type="project" value="Ensembl"/>
</dbReference>
<dbReference type="GO" id="GO:0045893">
    <property type="term" value="P:positive regulation of DNA-templated transcription"/>
    <property type="evidence" value="ECO:0007669"/>
    <property type="project" value="Ensembl"/>
</dbReference>
<dbReference type="GO" id="GO:0045657">
    <property type="term" value="P:positive regulation of monocyte differentiation"/>
    <property type="evidence" value="ECO:0007669"/>
    <property type="project" value="Ensembl"/>
</dbReference>
<dbReference type="GO" id="GO:0002830">
    <property type="term" value="P:positive regulation of type 2 immune response"/>
    <property type="evidence" value="ECO:0007669"/>
    <property type="project" value="Ensembl"/>
</dbReference>
<protein>
    <submittedName>
        <fullName evidence="10">CD74 molecule</fullName>
    </submittedName>
</protein>
<dbReference type="RefSeq" id="XP_027697534.1">
    <property type="nucleotide sequence ID" value="XM_027841733.1"/>
</dbReference>
<name>A0A4X2KLA6_VOMUR</name>
<dbReference type="GO" id="GO:0001540">
    <property type="term" value="F:amyloid-beta binding"/>
    <property type="evidence" value="ECO:0007669"/>
    <property type="project" value="Ensembl"/>
</dbReference>
<dbReference type="InterPro" id="IPR011988">
    <property type="entry name" value="MHC_II-assoc_invariant_trimer"/>
</dbReference>
<evidence type="ECO:0000256" key="4">
    <source>
        <dbReference type="ARBA" id="ARBA00023180"/>
    </source>
</evidence>
<keyword evidence="8" id="KW-0812">Transmembrane</keyword>
<dbReference type="GO" id="GO:0050998">
    <property type="term" value="F:nitric-oxide synthase binding"/>
    <property type="evidence" value="ECO:0007669"/>
    <property type="project" value="Ensembl"/>
</dbReference>
<keyword evidence="8" id="KW-1133">Transmembrane helix</keyword>
<feature type="disulfide bond" evidence="5 6">
    <location>
        <begin position="227"/>
        <end position="234"/>
    </location>
</feature>
<dbReference type="GO" id="GO:0044183">
    <property type="term" value="F:protein folding chaperone"/>
    <property type="evidence" value="ECO:0007669"/>
    <property type="project" value="Ensembl"/>
</dbReference>
<dbReference type="GO" id="GO:0004896">
    <property type="term" value="F:cytokine receptor activity"/>
    <property type="evidence" value="ECO:0007669"/>
    <property type="project" value="Ensembl"/>
</dbReference>
<evidence type="ECO:0000256" key="3">
    <source>
        <dbReference type="ARBA" id="ARBA00023157"/>
    </source>
</evidence>
<dbReference type="CDD" id="cd00191">
    <property type="entry name" value="TY"/>
    <property type="match status" value="1"/>
</dbReference>
<dbReference type="GO" id="GO:0035718">
    <property type="term" value="F:macrophage migration inhibitory factor binding"/>
    <property type="evidence" value="ECO:0007669"/>
    <property type="project" value="Ensembl"/>
</dbReference>
<evidence type="ECO:0000313" key="11">
    <source>
        <dbReference type="Proteomes" id="UP000314987"/>
    </source>
</evidence>
<evidence type="ECO:0000256" key="8">
    <source>
        <dbReference type="SAM" id="Phobius"/>
    </source>
</evidence>
<dbReference type="GO" id="GO:0032757">
    <property type="term" value="P:positive regulation of interleukin-8 production"/>
    <property type="evidence" value="ECO:0007669"/>
    <property type="project" value="Ensembl"/>
</dbReference>
<dbReference type="GO" id="GO:0034341">
    <property type="term" value="P:response to type II interferon"/>
    <property type="evidence" value="ECO:0007669"/>
    <property type="project" value="Ensembl"/>
</dbReference>
<sequence length="275" mass="31308">MEDQRDLISNHEQQPMLGGNAGGQQRSCGQGAFYTGFSVLMALLIAGQGVTIYFVYQQQGRLDKLTVTSQNLQLESLKMKLPKPSLPMNKLRMATPLLMRELEPESLPSTDLTKIGNNTKDQVKYLLLQSDPRRSFPELTKSFQENMKQLKKNMESKNWKNFENWMHQWLLFEMSKKPDEHKVEEKIEPSQKVLTKCQLEASSVPPVHPGKFCPKCDENGNYEPLQCHGSTGFCWCVYPNGTEVPHTKSRDRHDCHGPLDTEELISSGLGLPKQQ</sequence>
<dbReference type="GO" id="GO:0005764">
    <property type="term" value="C:lysosome"/>
    <property type="evidence" value="ECO:0007669"/>
    <property type="project" value="Ensembl"/>
</dbReference>
<evidence type="ECO:0000256" key="1">
    <source>
        <dbReference type="ARBA" id="ARBA00004613"/>
    </source>
</evidence>
<comment type="subcellular location">
    <subcellularLocation>
        <location evidence="1">Secreted</location>
    </subcellularLocation>
</comment>
<dbReference type="SUPFAM" id="SSF48305">
    <property type="entry name" value="Class II MHC-associated invariant chain ectoplasmic trimerization domain"/>
    <property type="match status" value="1"/>
</dbReference>
<feature type="transmembrane region" description="Helical" evidence="8">
    <location>
        <begin position="32"/>
        <end position="56"/>
    </location>
</feature>
<keyword evidence="4" id="KW-0325">Glycoprotein</keyword>
<dbReference type="GO" id="GO:0070206">
    <property type="term" value="P:protein trimerization"/>
    <property type="evidence" value="ECO:0007669"/>
    <property type="project" value="InterPro"/>
</dbReference>
<evidence type="ECO:0000256" key="2">
    <source>
        <dbReference type="ARBA" id="ARBA00022525"/>
    </source>
</evidence>
<dbReference type="PANTHER" id="PTHR14093">
    <property type="entry name" value="HLA CLASS II GAMMA CHAIN"/>
    <property type="match status" value="1"/>
</dbReference>
<dbReference type="GeneTree" id="ENSGT00390000008961"/>